<evidence type="ECO:0000313" key="3">
    <source>
        <dbReference type="Proteomes" id="UP000178953"/>
    </source>
</evidence>
<dbReference type="PANTHER" id="PTHR35006">
    <property type="entry name" value="GLYOXALASE FAMILY PROTEIN (AFU_ORTHOLOGUE AFUA_5G14830)"/>
    <property type="match status" value="1"/>
</dbReference>
<dbReference type="PROSITE" id="PS51819">
    <property type="entry name" value="VOC"/>
    <property type="match status" value="1"/>
</dbReference>
<organism evidence="2 3">
    <name type="scientific">Mycolicibacterium grossiae</name>
    <dbReference type="NCBI Taxonomy" id="1552759"/>
    <lineage>
        <taxon>Bacteria</taxon>
        <taxon>Bacillati</taxon>
        <taxon>Actinomycetota</taxon>
        <taxon>Actinomycetes</taxon>
        <taxon>Mycobacteriales</taxon>
        <taxon>Mycobacteriaceae</taxon>
        <taxon>Mycolicibacterium</taxon>
    </lineage>
</organism>
<feature type="domain" description="VOC" evidence="1">
    <location>
        <begin position="8"/>
        <end position="133"/>
    </location>
</feature>
<dbReference type="Pfam" id="PF00903">
    <property type="entry name" value="Glyoxalase"/>
    <property type="match status" value="1"/>
</dbReference>
<evidence type="ECO:0000313" key="2">
    <source>
        <dbReference type="EMBL" id="OFJ50302.1"/>
    </source>
</evidence>
<dbReference type="Gene3D" id="3.10.180.10">
    <property type="entry name" value="2,3-Dihydroxybiphenyl 1,2-Dioxygenase, domain 1"/>
    <property type="match status" value="1"/>
</dbReference>
<dbReference type="SUPFAM" id="SSF54593">
    <property type="entry name" value="Glyoxalase/Bleomycin resistance protein/Dihydroxybiphenyl dioxygenase"/>
    <property type="match status" value="1"/>
</dbReference>
<comment type="caution">
    <text evidence="2">The sequence shown here is derived from an EMBL/GenBank/DDBJ whole genome shotgun (WGS) entry which is preliminary data.</text>
</comment>
<protein>
    <recommendedName>
        <fullName evidence="1">VOC domain-containing protein</fullName>
    </recommendedName>
</protein>
<name>A0A1E8PVD9_9MYCO</name>
<dbReference type="AlphaFoldDB" id="A0A1E8PVD9"/>
<dbReference type="EMBL" id="MCHX01000184">
    <property type="protein sequence ID" value="OFJ50302.1"/>
    <property type="molecule type" value="Genomic_DNA"/>
</dbReference>
<sequence>MPDFTGSRIDHLNIAVPDLDRSVAFYEPVLATLGIDRLLEVPADPHADQLPMVAFGVHPKPFFWLVADGRVGSGMHLAFTAPDRATVQTFYDAALRHGARGKLAPAVHPEYHDDYYGAFVLDPDGVDLEAVCHRAV</sequence>
<dbReference type="InterPro" id="IPR004360">
    <property type="entry name" value="Glyas_Fos-R_dOase_dom"/>
</dbReference>
<dbReference type="OrthoDB" id="5242506at2"/>
<dbReference type="PANTHER" id="PTHR35006:SF2">
    <property type="entry name" value="GLYOXALASE FAMILY PROTEIN (AFU_ORTHOLOGUE AFUA_5G14830)"/>
    <property type="match status" value="1"/>
</dbReference>
<dbReference type="InterPro" id="IPR029068">
    <property type="entry name" value="Glyas_Bleomycin-R_OHBP_Dase"/>
</dbReference>
<reference evidence="2 3" key="1">
    <citation type="submission" date="2016-09" db="EMBL/GenBank/DDBJ databases">
        <title>genome sequence of Mycobacterium sp. 739 SCH.</title>
        <authorList>
            <person name="Greninger A.L."/>
            <person name="Qin X."/>
            <person name="Jerome K."/>
            <person name="Vora S."/>
            <person name="Quinn K."/>
        </authorList>
    </citation>
    <scope>NUCLEOTIDE SEQUENCE [LARGE SCALE GENOMIC DNA]</scope>
    <source>
        <strain evidence="2 3">SCH</strain>
    </source>
</reference>
<dbReference type="Proteomes" id="UP000178953">
    <property type="component" value="Unassembled WGS sequence"/>
</dbReference>
<proteinExistence type="predicted"/>
<keyword evidence="3" id="KW-1185">Reference proteome</keyword>
<dbReference type="RefSeq" id="WP_070356481.1">
    <property type="nucleotide sequence ID" value="NZ_CP043474.1"/>
</dbReference>
<dbReference type="InterPro" id="IPR037523">
    <property type="entry name" value="VOC_core"/>
</dbReference>
<dbReference type="CDD" id="cd07262">
    <property type="entry name" value="VOC_like"/>
    <property type="match status" value="1"/>
</dbReference>
<accession>A0A1E8PVD9</accession>
<gene>
    <name evidence="2" type="ORF">BEL07_29235</name>
</gene>
<evidence type="ECO:0000259" key="1">
    <source>
        <dbReference type="PROSITE" id="PS51819"/>
    </source>
</evidence>